<reference evidence="2" key="1">
    <citation type="journal article" date="2020" name="Stud. Mycol.">
        <title>101 Dothideomycetes genomes: a test case for predicting lifestyles and emergence of pathogens.</title>
        <authorList>
            <person name="Haridas S."/>
            <person name="Albert R."/>
            <person name="Binder M."/>
            <person name="Bloem J."/>
            <person name="Labutti K."/>
            <person name="Salamov A."/>
            <person name="Andreopoulos B."/>
            <person name="Baker S."/>
            <person name="Barry K."/>
            <person name="Bills G."/>
            <person name="Bluhm B."/>
            <person name="Cannon C."/>
            <person name="Castanera R."/>
            <person name="Culley D."/>
            <person name="Daum C."/>
            <person name="Ezra D."/>
            <person name="Gonzalez J."/>
            <person name="Henrissat B."/>
            <person name="Kuo A."/>
            <person name="Liang C."/>
            <person name="Lipzen A."/>
            <person name="Lutzoni F."/>
            <person name="Magnuson J."/>
            <person name="Mondo S."/>
            <person name="Nolan M."/>
            <person name="Ohm R."/>
            <person name="Pangilinan J."/>
            <person name="Park H.-J."/>
            <person name="Ramirez L."/>
            <person name="Alfaro M."/>
            <person name="Sun H."/>
            <person name="Tritt A."/>
            <person name="Yoshinaga Y."/>
            <person name="Zwiers L.-H."/>
            <person name="Turgeon B."/>
            <person name="Goodwin S."/>
            <person name="Spatafora J."/>
            <person name="Crous P."/>
            <person name="Grigoriev I."/>
        </authorList>
    </citation>
    <scope>NUCLEOTIDE SEQUENCE</scope>
    <source>
        <strain evidence="2">CBS 122368</strain>
    </source>
</reference>
<evidence type="ECO:0000313" key="3">
    <source>
        <dbReference type="Proteomes" id="UP000800094"/>
    </source>
</evidence>
<dbReference type="Proteomes" id="UP000800094">
    <property type="component" value="Unassembled WGS sequence"/>
</dbReference>
<dbReference type="EMBL" id="ML987206">
    <property type="protein sequence ID" value="KAF2243009.1"/>
    <property type="molecule type" value="Genomic_DNA"/>
</dbReference>
<organism evidence="2 3">
    <name type="scientific">Trematosphaeria pertusa</name>
    <dbReference type="NCBI Taxonomy" id="390896"/>
    <lineage>
        <taxon>Eukaryota</taxon>
        <taxon>Fungi</taxon>
        <taxon>Dikarya</taxon>
        <taxon>Ascomycota</taxon>
        <taxon>Pezizomycotina</taxon>
        <taxon>Dothideomycetes</taxon>
        <taxon>Pleosporomycetidae</taxon>
        <taxon>Pleosporales</taxon>
        <taxon>Massarineae</taxon>
        <taxon>Trematosphaeriaceae</taxon>
        <taxon>Trematosphaeria</taxon>
    </lineage>
</organism>
<proteinExistence type="predicted"/>
<protein>
    <submittedName>
        <fullName evidence="2">Uncharacterized protein</fullName>
    </submittedName>
</protein>
<accession>A0A6A6HYP2</accession>
<dbReference type="RefSeq" id="XP_033678013.1">
    <property type="nucleotide sequence ID" value="XM_033819559.1"/>
</dbReference>
<keyword evidence="3" id="KW-1185">Reference proteome</keyword>
<evidence type="ECO:0000256" key="1">
    <source>
        <dbReference type="SAM" id="MobiDB-lite"/>
    </source>
</evidence>
<evidence type="ECO:0000313" key="2">
    <source>
        <dbReference type="EMBL" id="KAF2243009.1"/>
    </source>
</evidence>
<name>A0A6A6HYP2_9PLEO</name>
<sequence>MLHFVPRRCEGAWFDVSSPNETSPAHERFETSTIYYKPVPHNRTYQQLFRLMNRSMHLHSGFPCASIIRPLLNPLYYDNSSPILFLPRHLGHSRLDSVSFRPVVEIANNCRPPGRETRCASLPEPDPMKQHKHDLPSSSLHLDHSCRRPTPL</sequence>
<feature type="region of interest" description="Disordered" evidence="1">
    <location>
        <begin position="114"/>
        <end position="152"/>
    </location>
</feature>
<feature type="compositionally biased region" description="Basic and acidic residues" evidence="1">
    <location>
        <begin position="126"/>
        <end position="146"/>
    </location>
</feature>
<gene>
    <name evidence="2" type="ORF">BU26DRAFT_124337</name>
</gene>
<dbReference type="GeneID" id="54572889"/>
<dbReference type="AlphaFoldDB" id="A0A6A6HYP2"/>